<protein>
    <submittedName>
        <fullName evidence="2">SRPBCC family protein</fullName>
    </submittedName>
</protein>
<evidence type="ECO:0000313" key="2">
    <source>
        <dbReference type="EMBL" id="MCI3241489.1"/>
    </source>
</evidence>
<name>A0ABS9XHC6_9ACTN</name>
<sequence>MAPLVSTIDIARPPDEVFAYVTDPARFAEWQGDVVRVRAEDGGPASTGKGDRFTTTRRIGPSERTFTQEVTECRPPGSWSARGLDGPLRPSMDITVEPLAGGTASRVTFALDFDPHGIGVPLLPLVRRQAAKGAPVSYRNLKRRLEALTG</sequence>
<evidence type="ECO:0000256" key="1">
    <source>
        <dbReference type="SAM" id="MobiDB-lite"/>
    </source>
</evidence>
<gene>
    <name evidence="2" type="ORF">MQN93_17360</name>
</gene>
<dbReference type="SUPFAM" id="SSF55961">
    <property type="entry name" value="Bet v1-like"/>
    <property type="match status" value="1"/>
</dbReference>
<comment type="caution">
    <text evidence="2">The sequence shown here is derived from an EMBL/GenBank/DDBJ whole genome shotgun (WGS) entry which is preliminary data.</text>
</comment>
<organism evidence="2 3">
    <name type="scientific">Streptomyces spinosisporus</name>
    <dbReference type="NCBI Taxonomy" id="2927582"/>
    <lineage>
        <taxon>Bacteria</taxon>
        <taxon>Bacillati</taxon>
        <taxon>Actinomycetota</taxon>
        <taxon>Actinomycetes</taxon>
        <taxon>Kitasatosporales</taxon>
        <taxon>Streptomycetaceae</taxon>
        <taxon>Streptomyces</taxon>
    </lineage>
</organism>
<dbReference type="RefSeq" id="WP_242710153.1">
    <property type="nucleotide sequence ID" value="NZ_JALDAX010000005.1"/>
</dbReference>
<feature type="region of interest" description="Disordered" evidence="1">
    <location>
        <begin position="65"/>
        <end position="87"/>
    </location>
</feature>
<dbReference type="EMBL" id="JALDAX010000005">
    <property type="protein sequence ID" value="MCI3241489.1"/>
    <property type="molecule type" value="Genomic_DNA"/>
</dbReference>
<reference evidence="2" key="1">
    <citation type="submission" date="2022-03" db="EMBL/GenBank/DDBJ databases">
        <title>Streptomyces 7R015 and 7R016 isolated from Barleria lupulina in Thailand.</title>
        <authorList>
            <person name="Kanchanasin P."/>
            <person name="Phongsopitanun W."/>
            <person name="Tanasupawat S."/>
        </authorList>
    </citation>
    <scope>NUCLEOTIDE SEQUENCE</scope>
    <source>
        <strain evidence="2">7R016</strain>
    </source>
</reference>
<dbReference type="InterPro" id="IPR023393">
    <property type="entry name" value="START-like_dom_sf"/>
</dbReference>
<proteinExistence type="predicted"/>
<evidence type="ECO:0000313" key="3">
    <source>
        <dbReference type="Proteomes" id="UP001165270"/>
    </source>
</evidence>
<dbReference type="InterPro" id="IPR019587">
    <property type="entry name" value="Polyketide_cyclase/dehydratase"/>
</dbReference>
<dbReference type="Gene3D" id="3.30.530.20">
    <property type="match status" value="1"/>
</dbReference>
<keyword evidence="3" id="KW-1185">Reference proteome</keyword>
<accession>A0ABS9XHC6</accession>
<dbReference type="Proteomes" id="UP001165270">
    <property type="component" value="Unassembled WGS sequence"/>
</dbReference>
<dbReference type="Pfam" id="PF10604">
    <property type="entry name" value="Polyketide_cyc2"/>
    <property type="match status" value="1"/>
</dbReference>